<name>A0AAV7GB20_DENCH</name>
<gene>
    <name evidence="1" type="ORF">IEQ34_017694</name>
</gene>
<dbReference type="Proteomes" id="UP000775213">
    <property type="component" value="Unassembled WGS sequence"/>
</dbReference>
<accession>A0AAV7GB20</accession>
<dbReference type="PANTHER" id="PTHR10797">
    <property type="entry name" value="CCR4-NOT TRANSCRIPTION COMPLEX SUBUNIT"/>
    <property type="match status" value="1"/>
</dbReference>
<dbReference type="InterPro" id="IPR036397">
    <property type="entry name" value="RNaseH_sf"/>
</dbReference>
<dbReference type="GO" id="GO:0003676">
    <property type="term" value="F:nucleic acid binding"/>
    <property type="evidence" value="ECO:0007669"/>
    <property type="project" value="InterPro"/>
</dbReference>
<dbReference type="AlphaFoldDB" id="A0AAV7GB20"/>
<proteinExistence type="predicted"/>
<dbReference type="GO" id="GO:0030014">
    <property type="term" value="C:CCR4-NOT complex"/>
    <property type="evidence" value="ECO:0007669"/>
    <property type="project" value="InterPro"/>
</dbReference>
<evidence type="ECO:0000313" key="1">
    <source>
        <dbReference type="EMBL" id="KAH0453370.1"/>
    </source>
</evidence>
<dbReference type="EMBL" id="JAGFBR010000016">
    <property type="protein sequence ID" value="KAH0453370.1"/>
    <property type="molecule type" value="Genomic_DNA"/>
</dbReference>
<keyword evidence="2" id="KW-1185">Reference proteome</keyword>
<organism evidence="1 2">
    <name type="scientific">Dendrobium chrysotoxum</name>
    <name type="common">Orchid</name>
    <dbReference type="NCBI Taxonomy" id="161865"/>
    <lineage>
        <taxon>Eukaryota</taxon>
        <taxon>Viridiplantae</taxon>
        <taxon>Streptophyta</taxon>
        <taxon>Embryophyta</taxon>
        <taxon>Tracheophyta</taxon>
        <taxon>Spermatophyta</taxon>
        <taxon>Magnoliopsida</taxon>
        <taxon>Liliopsida</taxon>
        <taxon>Asparagales</taxon>
        <taxon>Orchidaceae</taxon>
        <taxon>Epidendroideae</taxon>
        <taxon>Malaxideae</taxon>
        <taxon>Dendrobiinae</taxon>
        <taxon>Dendrobium</taxon>
    </lineage>
</organism>
<comment type="caution">
    <text evidence="1">The sequence shown here is derived from an EMBL/GenBank/DDBJ whole genome shotgun (WGS) entry which is preliminary data.</text>
</comment>
<dbReference type="InterPro" id="IPR012337">
    <property type="entry name" value="RNaseH-like_sf"/>
</dbReference>
<protein>
    <submittedName>
        <fullName evidence="1">Uncharacterized protein</fullName>
    </submittedName>
</protein>
<reference evidence="1 2" key="1">
    <citation type="journal article" date="2021" name="Hortic Res">
        <title>Chromosome-scale assembly of the Dendrobium chrysotoxum genome enhances the understanding of orchid evolution.</title>
        <authorList>
            <person name="Zhang Y."/>
            <person name="Zhang G.Q."/>
            <person name="Zhang D."/>
            <person name="Liu X.D."/>
            <person name="Xu X.Y."/>
            <person name="Sun W.H."/>
            <person name="Yu X."/>
            <person name="Zhu X."/>
            <person name="Wang Z.W."/>
            <person name="Zhao X."/>
            <person name="Zhong W.Y."/>
            <person name="Chen H."/>
            <person name="Yin W.L."/>
            <person name="Huang T."/>
            <person name="Niu S.C."/>
            <person name="Liu Z.J."/>
        </authorList>
    </citation>
    <scope>NUCLEOTIDE SEQUENCE [LARGE SCALE GENOMIC DNA]</scope>
    <source>
        <strain evidence="1">Lindl</strain>
    </source>
</reference>
<dbReference type="SUPFAM" id="SSF53098">
    <property type="entry name" value="Ribonuclease H-like"/>
    <property type="match status" value="1"/>
</dbReference>
<sequence>MAVLHPVEIQNFYIKSASFFQFSRSCRSPFIFFDTKFPGCIFRASKHHRQLSLAKHYFVLKFNADDIRPILVSLTVSDGGTSTATLQFKLRDFDLRCHSHALGSIALLKSSGINLTRNQQLGIPSTWLAHLLLDAGLVGDFSKATCYDFAILFKALFQLTTKTWVRLSKTMEEFMALKKCFWWSHL</sequence>
<dbReference type="InterPro" id="IPR039637">
    <property type="entry name" value="CNOT7/CNOT8/Pop2"/>
</dbReference>
<dbReference type="Gene3D" id="3.30.420.10">
    <property type="entry name" value="Ribonuclease H-like superfamily/Ribonuclease H"/>
    <property type="match status" value="1"/>
</dbReference>
<evidence type="ECO:0000313" key="2">
    <source>
        <dbReference type="Proteomes" id="UP000775213"/>
    </source>
</evidence>
<dbReference type="GO" id="GO:0004535">
    <property type="term" value="F:poly(A)-specific ribonuclease activity"/>
    <property type="evidence" value="ECO:0007669"/>
    <property type="project" value="InterPro"/>
</dbReference>